<reference evidence="2" key="1">
    <citation type="submission" date="2016-11" db="EMBL/GenBank/DDBJ databases">
        <authorList>
            <person name="Varghese N."/>
            <person name="Submissions S."/>
        </authorList>
    </citation>
    <scope>NUCLEOTIDE SEQUENCE [LARGE SCALE GENOMIC DNA]</scope>
    <source>
        <strain evidence="2">CGMCC 1.6496</strain>
    </source>
</reference>
<dbReference type="EMBL" id="FQXD01000016">
    <property type="protein sequence ID" value="SHH85681.1"/>
    <property type="molecule type" value="Genomic_DNA"/>
</dbReference>
<name>A0A1M5WDV6_9BACI</name>
<dbReference type="PROSITE" id="PS51257">
    <property type="entry name" value="PROKAR_LIPOPROTEIN"/>
    <property type="match status" value="1"/>
</dbReference>
<keyword evidence="2" id="KW-1185">Reference proteome</keyword>
<evidence type="ECO:0000313" key="1">
    <source>
        <dbReference type="EMBL" id="SHH85681.1"/>
    </source>
</evidence>
<evidence type="ECO:0008006" key="3">
    <source>
        <dbReference type="Google" id="ProtNLM"/>
    </source>
</evidence>
<dbReference type="OrthoDB" id="2168541at2"/>
<accession>A0A1M5WDV6</accession>
<protein>
    <recommendedName>
        <fullName evidence="3">Lipoprotein</fullName>
    </recommendedName>
</protein>
<dbReference type="AlphaFoldDB" id="A0A1M5WDV6"/>
<sequence length="111" mass="12640">MKKYTVICLFAGMLIGCTNETASNNSEQKIQTNAEDTISSINQLEEYSVLEEEISISNHKATIVEDNPHKRVIKIKTKDNGQEYKSIFVKETNRLKLIQFDKGVIFNDVIT</sequence>
<gene>
    <name evidence="1" type="ORF">SAMN05421807_1161</name>
</gene>
<dbReference type="RefSeq" id="WP_073011735.1">
    <property type="nucleotide sequence ID" value="NZ_FQXD01000016.1"/>
</dbReference>
<organism evidence="1 2">
    <name type="scientific">Virgibacillus chiguensis</name>
    <dbReference type="NCBI Taxonomy" id="411959"/>
    <lineage>
        <taxon>Bacteria</taxon>
        <taxon>Bacillati</taxon>
        <taxon>Bacillota</taxon>
        <taxon>Bacilli</taxon>
        <taxon>Bacillales</taxon>
        <taxon>Bacillaceae</taxon>
        <taxon>Virgibacillus</taxon>
    </lineage>
</organism>
<evidence type="ECO:0000313" key="2">
    <source>
        <dbReference type="Proteomes" id="UP000184079"/>
    </source>
</evidence>
<proteinExistence type="predicted"/>
<dbReference type="Proteomes" id="UP000184079">
    <property type="component" value="Unassembled WGS sequence"/>
</dbReference>